<accession>A0A5T1YSR3</accession>
<proteinExistence type="inferred from homology"/>
<dbReference type="Pfam" id="PF02522">
    <property type="entry name" value="Antibiotic_NAT"/>
    <property type="match status" value="1"/>
</dbReference>
<dbReference type="EC" id="2.3.1.-" evidence="5"/>
<organism evidence="6 7">
    <name type="scientific">Campylobacter coli</name>
    <dbReference type="NCBI Taxonomy" id="195"/>
    <lineage>
        <taxon>Bacteria</taxon>
        <taxon>Pseudomonadati</taxon>
        <taxon>Campylobacterota</taxon>
        <taxon>Epsilonproteobacteria</taxon>
        <taxon>Campylobacterales</taxon>
        <taxon>Campylobacteraceae</taxon>
        <taxon>Campylobacter</taxon>
    </lineage>
</organism>
<dbReference type="AlphaFoldDB" id="A0A5T1YSR3"/>
<evidence type="ECO:0000256" key="5">
    <source>
        <dbReference type="RuleBase" id="RU365031"/>
    </source>
</evidence>
<keyword evidence="5" id="KW-0046">Antibiotic resistance</keyword>
<dbReference type="PANTHER" id="PTHR11104">
    <property type="entry name" value="AMINOGLYCOSIDE N3-ACETYLTRANSFERASE"/>
    <property type="match status" value="1"/>
</dbReference>
<evidence type="ECO:0000313" key="6">
    <source>
        <dbReference type="EMBL" id="EAL8417172.1"/>
    </source>
</evidence>
<keyword evidence="4 5" id="KW-0012">Acyltransferase</keyword>
<dbReference type="EMBL" id="AACRQU010000017">
    <property type="protein sequence ID" value="EAL8417172.1"/>
    <property type="molecule type" value="Genomic_DNA"/>
</dbReference>
<dbReference type="InterPro" id="IPR028345">
    <property type="entry name" value="Antibiotic_NAT-like"/>
</dbReference>
<keyword evidence="3 5" id="KW-0808">Transferase</keyword>
<gene>
    <name evidence="6" type="ORF">DYF97_07315</name>
</gene>
<comment type="similarity">
    <text evidence="1 5">Belongs to the antibiotic N-acetyltransferase family.</text>
</comment>
<dbReference type="Proteomes" id="UP000333665">
    <property type="component" value="Unassembled WGS sequence"/>
</dbReference>
<dbReference type="GO" id="GO:0046677">
    <property type="term" value="P:response to antibiotic"/>
    <property type="evidence" value="ECO:0007669"/>
    <property type="project" value="UniProtKB-KW"/>
</dbReference>
<reference evidence="6 7" key="1">
    <citation type="submission" date="2018-08" db="EMBL/GenBank/DDBJ databases">
        <authorList>
            <consortium name="NARMS: The National Antimicrobial Resistance Monitoring System"/>
        </authorList>
    </citation>
    <scope>NUCLEOTIDE SEQUENCE [LARGE SCALE GENOMIC DNA]</scope>
    <source>
        <strain evidence="6 7">FSIS11812579</strain>
    </source>
</reference>
<dbReference type="InterPro" id="IPR003679">
    <property type="entry name" value="Amioglycoside_AcTrfase"/>
</dbReference>
<evidence type="ECO:0000256" key="4">
    <source>
        <dbReference type="ARBA" id="ARBA00023315"/>
    </source>
</evidence>
<dbReference type="GO" id="GO:0046353">
    <property type="term" value="F:aminoglycoside 3-N-acetyltransferase activity"/>
    <property type="evidence" value="ECO:0007669"/>
    <property type="project" value="UniProtKB-EC"/>
</dbReference>
<comment type="catalytic activity">
    <reaction evidence="5">
        <text>a 2-deoxystreptamine antibiotic + acetyl-CoA = an N(3)-acetyl-2-deoxystreptamine antibiotic + CoA + H(+)</text>
        <dbReference type="Rhea" id="RHEA:12665"/>
        <dbReference type="ChEBI" id="CHEBI:15378"/>
        <dbReference type="ChEBI" id="CHEBI:57287"/>
        <dbReference type="ChEBI" id="CHEBI:57288"/>
        <dbReference type="ChEBI" id="CHEBI:57921"/>
        <dbReference type="ChEBI" id="CHEBI:77452"/>
        <dbReference type="EC" id="2.3.1.81"/>
    </reaction>
</comment>
<dbReference type="PANTHER" id="PTHR11104:SF0">
    <property type="entry name" value="SPBETA PROPHAGE-DERIVED AMINOGLYCOSIDE N(3')-ACETYLTRANSFERASE-LIKE PROTEIN YOKD"/>
    <property type="match status" value="1"/>
</dbReference>
<comment type="caution">
    <text evidence="6">The sequence shown here is derived from an EMBL/GenBank/DDBJ whole genome shotgun (WGS) entry which is preliminary data.</text>
</comment>
<protein>
    <recommendedName>
        <fullName evidence="2 5">Aminoglycoside N(3)-acetyltransferase</fullName>
        <ecNumber evidence="5">2.3.1.-</ecNumber>
    </recommendedName>
</protein>
<evidence type="ECO:0000256" key="1">
    <source>
        <dbReference type="ARBA" id="ARBA00006383"/>
    </source>
</evidence>
<evidence type="ECO:0000256" key="2">
    <source>
        <dbReference type="ARBA" id="ARBA00012882"/>
    </source>
</evidence>
<evidence type="ECO:0000313" key="7">
    <source>
        <dbReference type="Proteomes" id="UP000333665"/>
    </source>
</evidence>
<evidence type="ECO:0000256" key="3">
    <source>
        <dbReference type="ARBA" id="ARBA00022679"/>
    </source>
</evidence>
<name>A0A5T1YSR3_CAMCO</name>
<dbReference type="SUPFAM" id="SSF110710">
    <property type="entry name" value="TTHA0583/YokD-like"/>
    <property type="match status" value="1"/>
</dbReference>
<sequence length="239" mass="27372">MDIGIKAGDMICVHTEIFNLGIPLLTKNEYLKALIECFLEILTNNGTLVMPTFSYSFCKNEIYDKNKSKCTVGLLNNFFRKLPEVTRSNDPIFSFAAYGLKANLFQVENNSCFGKNSGYDILTKNNAKIIYLGADWAHTFIHYIEEQIGVDYRYFKTFQGYIIDENNQKYEKKINYYVRCLDKPSELNLSTIAKLLEESGSLKKKSFGGTSISAIDTNDFKKIIIQALNTDKYILVRKD</sequence>